<keyword evidence="4" id="KW-0325">Glycoprotein</keyword>
<dbReference type="EMBL" id="JARTCD010000047">
    <property type="protein sequence ID" value="KAJ8655569.1"/>
    <property type="molecule type" value="Genomic_DNA"/>
</dbReference>
<protein>
    <recommendedName>
        <fullName evidence="5">Arylsulfatase</fullName>
        <shortName evidence="5">AS</shortName>
        <ecNumber evidence="5">3.1.6.1</ecNumber>
    </recommendedName>
    <alternativeName>
        <fullName evidence="5">Aryl-sulfate sulphohydrolase</fullName>
    </alternativeName>
</protein>
<dbReference type="GO" id="GO:0004065">
    <property type="term" value="F:arylsulfatase activity"/>
    <property type="evidence" value="ECO:0007669"/>
    <property type="project" value="UniProtKB-UniRule"/>
</dbReference>
<comment type="PTM">
    <text evidence="6">The conversion to 3-oxoalanine (also known as C-formylglycine, FGly), of a serine or cysteine residue in prokaryotes and of a cysteine residue in eukaryotes, is critical for catalytic activity.</text>
</comment>
<keyword evidence="3 5" id="KW-0378">Hydrolase</keyword>
<evidence type="ECO:0000256" key="6">
    <source>
        <dbReference type="PIRSR" id="PIRSR000972-50"/>
    </source>
</evidence>
<keyword evidence="2 8" id="KW-0732">Signal</keyword>
<keyword evidence="11" id="KW-1185">Reference proteome</keyword>
<dbReference type="SUPFAM" id="SSF53649">
    <property type="entry name" value="Alkaline phosphatase-like"/>
    <property type="match status" value="1"/>
</dbReference>
<dbReference type="PANTHER" id="PTHR43108:SF8">
    <property type="entry name" value="SD21168P"/>
    <property type="match status" value="1"/>
</dbReference>
<accession>A0AAD7UXV6</accession>
<comment type="similarity">
    <text evidence="1 5">Belongs to the sulfatase family.</text>
</comment>
<comment type="catalytic activity">
    <reaction evidence="5">
        <text>an aryl sulfate + H2O = a phenol + sulfate + H(+)</text>
        <dbReference type="Rhea" id="RHEA:17261"/>
        <dbReference type="ChEBI" id="CHEBI:15377"/>
        <dbReference type="ChEBI" id="CHEBI:15378"/>
        <dbReference type="ChEBI" id="CHEBI:16189"/>
        <dbReference type="ChEBI" id="CHEBI:33853"/>
        <dbReference type="ChEBI" id="CHEBI:140317"/>
        <dbReference type="EC" id="3.1.6.1"/>
    </reaction>
</comment>
<evidence type="ECO:0000313" key="10">
    <source>
        <dbReference type="EMBL" id="KAJ8655569.1"/>
    </source>
</evidence>
<feature type="modified residue" description="3-oxoalanine (Cys)" evidence="6">
    <location>
        <position position="83"/>
    </location>
</feature>
<feature type="region of interest" description="Disordered" evidence="7">
    <location>
        <begin position="564"/>
        <end position="630"/>
    </location>
</feature>
<dbReference type="InterPro" id="IPR017850">
    <property type="entry name" value="Alkaline_phosphatase_core_sf"/>
</dbReference>
<evidence type="ECO:0000256" key="5">
    <source>
        <dbReference type="PIRNR" id="PIRNR000972"/>
    </source>
</evidence>
<evidence type="ECO:0000313" key="11">
    <source>
        <dbReference type="Proteomes" id="UP001234581"/>
    </source>
</evidence>
<dbReference type="Proteomes" id="UP001234581">
    <property type="component" value="Unassembled WGS sequence"/>
</dbReference>
<dbReference type="InterPro" id="IPR012083">
    <property type="entry name" value="Arylsulfatase"/>
</dbReference>
<comment type="caution">
    <text evidence="10">The sequence shown here is derived from an EMBL/GenBank/DDBJ whole genome shotgun (WGS) entry which is preliminary data.</text>
</comment>
<name>A0AAD7UXV6_9FUNG</name>
<organism evidence="10 11">
    <name type="scientific">Lichtheimia ornata</name>
    <dbReference type="NCBI Taxonomy" id="688661"/>
    <lineage>
        <taxon>Eukaryota</taxon>
        <taxon>Fungi</taxon>
        <taxon>Fungi incertae sedis</taxon>
        <taxon>Mucoromycota</taxon>
        <taxon>Mucoromycotina</taxon>
        <taxon>Mucoromycetes</taxon>
        <taxon>Mucorales</taxon>
        <taxon>Lichtheimiaceae</taxon>
        <taxon>Lichtheimia</taxon>
    </lineage>
</organism>
<evidence type="ECO:0000256" key="2">
    <source>
        <dbReference type="ARBA" id="ARBA00022729"/>
    </source>
</evidence>
<dbReference type="Pfam" id="PF00884">
    <property type="entry name" value="Sulfatase"/>
    <property type="match status" value="1"/>
</dbReference>
<dbReference type="InterPro" id="IPR000917">
    <property type="entry name" value="Sulfatase_N"/>
</dbReference>
<dbReference type="PROSITE" id="PS00523">
    <property type="entry name" value="SULFATASE_1"/>
    <property type="match status" value="1"/>
</dbReference>
<dbReference type="RefSeq" id="XP_058340482.1">
    <property type="nucleotide sequence ID" value="XM_058488659.1"/>
</dbReference>
<dbReference type="GO" id="GO:0005539">
    <property type="term" value="F:glycosaminoglycan binding"/>
    <property type="evidence" value="ECO:0007669"/>
    <property type="project" value="TreeGrafter"/>
</dbReference>
<sequence length="653" mass="74611">MATQWMLEVYKRAAWMLSSFLISTQGVQAASNPSSGDKPNFVFIFTDDQDSRLDSLDYMPNLQKYLVQEGTLYENHYATIAVCCPSRVGLLRGQYAHNTNITDVNAPYGGYGRFVELGLHEDYLPLWLQRAGYSTHYIGKLMNQYNVNNYDSPAPPGFDYQEQLVDPYTYIYDTAVFSRNGEAPVYYNNTYQTDVIHAKGLEALQGQRNETKPFFLWLAPTAPHGQFVINSGAGSTRTYPPVPAARHSYLFPNATIPRHPHFNPKKQTKTASYWKTFEHLNETTVDYLDEVYRKRLQALQAVDEMIPTIIAELEIQGKLDNTYIIYSADNGFHLGQHRALPGKCTELEEDINVPFVVRGPGVRKNHVSSLVSAHHDLAPTFLALAKGDEHVPEWVDGGVIPLTKDLQEHPRPVGKESFSVEFWSDSALIEFVHTASKAGPNTYKTIRVISDDYNYKYTVWCTGEHELYDIKKDPYATKNIYNDASSRLVKRLDALLSVLKACRAHTCRDPWRVIHPEDSSVTTLKDALNKKYDRLYKRFEDFKFHECLNHYSIANEAHPFDHINLESNTSSSNPVESTANNQQHNKRSNHQSPKPTSEEVVRLFNLVPRSTTPLGDQVPSAEELERRKNPVSRELKETEVEWEKYGFYNRFGN</sequence>
<dbReference type="PANTHER" id="PTHR43108">
    <property type="entry name" value="N-ACETYLGLUCOSAMINE-6-SULFATASE FAMILY MEMBER"/>
    <property type="match status" value="1"/>
</dbReference>
<dbReference type="PIRSF" id="PIRSF000972">
    <property type="entry name" value="Arylsulf_plant"/>
    <property type="match status" value="1"/>
</dbReference>
<feature type="signal peptide" evidence="8">
    <location>
        <begin position="1"/>
        <end position="29"/>
    </location>
</feature>
<evidence type="ECO:0000256" key="8">
    <source>
        <dbReference type="SAM" id="SignalP"/>
    </source>
</evidence>
<dbReference type="GeneID" id="83216064"/>
<gene>
    <name evidence="10" type="ORF">O0I10_008657</name>
</gene>
<dbReference type="EC" id="3.1.6.1" evidence="5"/>
<reference evidence="10 11" key="1">
    <citation type="submission" date="2023-03" db="EMBL/GenBank/DDBJ databases">
        <title>Genome sequence of Lichtheimia ornata CBS 291.66.</title>
        <authorList>
            <person name="Mohabir J.T."/>
            <person name="Shea T.P."/>
            <person name="Kurbessoian T."/>
            <person name="Berby B."/>
            <person name="Fontaine J."/>
            <person name="Livny J."/>
            <person name="Gnirke A."/>
            <person name="Stajich J.E."/>
            <person name="Cuomo C.A."/>
        </authorList>
    </citation>
    <scope>NUCLEOTIDE SEQUENCE [LARGE SCALE GENOMIC DNA]</scope>
    <source>
        <strain evidence="10">CBS 291.66</strain>
    </source>
</reference>
<dbReference type="CDD" id="cd16147">
    <property type="entry name" value="G6S"/>
    <property type="match status" value="1"/>
</dbReference>
<feature type="chain" id="PRO_5042162433" description="Arylsulfatase" evidence="8">
    <location>
        <begin position="30"/>
        <end position="653"/>
    </location>
</feature>
<proteinExistence type="inferred from homology"/>
<dbReference type="InterPro" id="IPR024607">
    <property type="entry name" value="Sulfatase_CS"/>
</dbReference>
<dbReference type="GO" id="GO:0018958">
    <property type="term" value="P:phenol-containing compound metabolic process"/>
    <property type="evidence" value="ECO:0007669"/>
    <property type="project" value="InterPro"/>
</dbReference>
<evidence type="ECO:0000256" key="4">
    <source>
        <dbReference type="ARBA" id="ARBA00023180"/>
    </source>
</evidence>
<dbReference type="GO" id="GO:0008449">
    <property type="term" value="F:N-acetylglucosamine-6-sulfatase activity"/>
    <property type="evidence" value="ECO:0007669"/>
    <property type="project" value="TreeGrafter"/>
</dbReference>
<evidence type="ECO:0000259" key="9">
    <source>
        <dbReference type="Pfam" id="PF00884"/>
    </source>
</evidence>
<evidence type="ECO:0000256" key="1">
    <source>
        <dbReference type="ARBA" id="ARBA00008779"/>
    </source>
</evidence>
<evidence type="ECO:0000256" key="7">
    <source>
        <dbReference type="SAM" id="MobiDB-lite"/>
    </source>
</evidence>
<dbReference type="AlphaFoldDB" id="A0AAD7UXV6"/>
<feature type="domain" description="Sulfatase N-terminal" evidence="9">
    <location>
        <begin position="39"/>
        <end position="385"/>
    </location>
</feature>
<feature type="compositionally biased region" description="Polar residues" evidence="7">
    <location>
        <begin position="565"/>
        <end position="583"/>
    </location>
</feature>
<dbReference type="Gene3D" id="3.40.720.10">
    <property type="entry name" value="Alkaline Phosphatase, subunit A"/>
    <property type="match status" value="1"/>
</dbReference>
<evidence type="ECO:0000256" key="3">
    <source>
        <dbReference type="ARBA" id="ARBA00022801"/>
    </source>
</evidence>